<comment type="caution">
    <text evidence="11">The sequence shown here is derived from an EMBL/GenBank/DDBJ whole genome shotgun (WGS) entry which is preliminary data.</text>
</comment>
<feature type="domain" description="DNA polymerase III delta N-terminal" evidence="9">
    <location>
        <begin position="27"/>
        <end position="146"/>
    </location>
</feature>
<dbReference type="NCBIfam" id="TIGR01128">
    <property type="entry name" value="holA"/>
    <property type="match status" value="1"/>
</dbReference>
<gene>
    <name evidence="11" type="primary">holA</name>
    <name evidence="11" type="ORF">DW099_08385</name>
</gene>
<keyword evidence="3 11" id="KW-0808">Transferase</keyword>
<dbReference type="AlphaFoldDB" id="A0A415E421"/>
<keyword evidence="12" id="KW-1185">Reference proteome</keyword>
<keyword evidence="5" id="KW-0235">DNA replication</keyword>
<name>A0A415E421_9FIRM</name>
<evidence type="ECO:0000256" key="8">
    <source>
        <dbReference type="ARBA" id="ARBA00049244"/>
    </source>
</evidence>
<evidence type="ECO:0000256" key="5">
    <source>
        <dbReference type="ARBA" id="ARBA00022705"/>
    </source>
</evidence>
<accession>A0A415E421</accession>
<evidence type="ECO:0000256" key="1">
    <source>
        <dbReference type="ARBA" id="ARBA00012417"/>
    </source>
</evidence>
<evidence type="ECO:0000313" key="12">
    <source>
        <dbReference type="Proteomes" id="UP000284841"/>
    </source>
</evidence>
<dbReference type="InterPro" id="IPR008921">
    <property type="entry name" value="DNA_pol3_clamp-load_cplx_C"/>
</dbReference>
<sequence>MYKKPVKHSFKVFSENLKTGNIDQVILMYGIEQYLVKWAVDTLVKKYVNPATLSMDYVILDEENASCSQVIEACETFSMFSERRVVWVRNFKPLTSDSAKGYSKEEIKELAEYTAGSNDKTILIFSSEEIKASAILPTALKKKAQCYHFDKIDKAELSSFAKKRFKTSGVEITARALQMLIEATGYFNKESDYRLFNFENDIQKVIAHSDGSKVTEQDIERTVSGDLDTFVFDMLDGISSNQKDKAFQILYNMLHSGSDPFSIIGAIVSQFELMLSVRQLREDGLDLSAMHKKLGSSEYRIKKLIPYANKYSVEKLKHTLSGIYEVDRNIKTGLLDGQLALEMFIASI</sequence>
<dbReference type="Gene3D" id="3.40.50.300">
    <property type="entry name" value="P-loop containing nucleotide triphosphate hydrolases"/>
    <property type="match status" value="1"/>
</dbReference>
<evidence type="ECO:0000256" key="7">
    <source>
        <dbReference type="ARBA" id="ARBA00034754"/>
    </source>
</evidence>
<dbReference type="SUPFAM" id="SSF52540">
    <property type="entry name" value="P-loop containing nucleoside triphosphate hydrolases"/>
    <property type="match status" value="1"/>
</dbReference>
<dbReference type="GO" id="GO:0009360">
    <property type="term" value="C:DNA polymerase III complex"/>
    <property type="evidence" value="ECO:0007669"/>
    <property type="project" value="InterPro"/>
</dbReference>
<reference evidence="11 12" key="1">
    <citation type="submission" date="2018-08" db="EMBL/GenBank/DDBJ databases">
        <title>A genome reference for cultivated species of the human gut microbiota.</title>
        <authorList>
            <person name="Zou Y."/>
            <person name="Xue W."/>
            <person name="Luo G."/>
        </authorList>
    </citation>
    <scope>NUCLEOTIDE SEQUENCE [LARGE SCALE GENOMIC DNA]</scope>
    <source>
        <strain evidence="11 12">AM07-24</strain>
    </source>
</reference>
<evidence type="ECO:0000259" key="9">
    <source>
        <dbReference type="Pfam" id="PF06144"/>
    </source>
</evidence>
<evidence type="ECO:0000256" key="3">
    <source>
        <dbReference type="ARBA" id="ARBA00022679"/>
    </source>
</evidence>
<keyword evidence="6" id="KW-0239">DNA-directed DNA polymerase</keyword>
<dbReference type="SUPFAM" id="SSF48019">
    <property type="entry name" value="post-AAA+ oligomerization domain-like"/>
    <property type="match status" value="1"/>
</dbReference>
<dbReference type="InterPro" id="IPR005790">
    <property type="entry name" value="DNA_polIII_delta"/>
</dbReference>
<dbReference type="Pfam" id="PF06144">
    <property type="entry name" value="DNA_pol3_delta"/>
    <property type="match status" value="1"/>
</dbReference>
<evidence type="ECO:0000256" key="4">
    <source>
        <dbReference type="ARBA" id="ARBA00022695"/>
    </source>
</evidence>
<evidence type="ECO:0000259" key="10">
    <source>
        <dbReference type="Pfam" id="PF21694"/>
    </source>
</evidence>
<comment type="catalytic activity">
    <reaction evidence="8">
        <text>DNA(n) + a 2'-deoxyribonucleoside 5'-triphosphate = DNA(n+1) + diphosphate</text>
        <dbReference type="Rhea" id="RHEA:22508"/>
        <dbReference type="Rhea" id="RHEA-COMP:17339"/>
        <dbReference type="Rhea" id="RHEA-COMP:17340"/>
        <dbReference type="ChEBI" id="CHEBI:33019"/>
        <dbReference type="ChEBI" id="CHEBI:61560"/>
        <dbReference type="ChEBI" id="CHEBI:173112"/>
        <dbReference type="EC" id="2.7.7.7"/>
    </reaction>
</comment>
<dbReference type="Pfam" id="PF21694">
    <property type="entry name" value="DNA_pol3_delta_C"/>
    <property type="match status" value="1"/>
</dbReference>
<organism evidence="11 12">
    <name type="scientific">Emergencia timonensis</name>
    <dbReference type="NCBI Taxonomy" id="1776384"/>
    <lineage>
        <taxon>Bacteria</taxon>
        <taxon>Bacillati</taxon>
        <taxon>Bacillota</taxon>
        <taxon>Clostridia</taxon>
        <taxon>Peptostreptococcales</taxon>
        <taxon>Anaerovoracaceae</taxon>
        <taxon>Emergencia</taxon>
    </lineage>
</organism>
<dbReference type="Gene3D" id="1.20.272.10">
    <property type="match status" value="1"/>
</dbReference>
<dbReference type="GO" id="GO:0003887">
    <property type="term" value="F:DNA-directed DNA polymerase activity"/>
    <property type="evidence" value="ECO:0007669"/>
    <property type="project" value="UniProtKB-KW"/>
</dbReference>
<dbReference type="InterPro" id="IPR027417">
    <property type="entry name" value="P-loop_NTPase"/>
</dbReference>
<proteinExistence type="inferred from homology"/>
<dbReference type="EMBL" id="QRMS01000002">
    <property type="protein sequence ID" value="RHJ88407.1"/>
    <property type="molecule type" value="Genomic_DNA"/>
</dbReference>
<dbReference type="InterPro" id="IPR048466">
    <property type="entry name" value="DNA_pol3_delta-like_C"/>
</dbReference>
<comment type="similarity">
    <text evidence="7">Belongs to the DNA polymerase HolA subunit family.</text>
</comment>
<feature type="domain" description="DNA polymerase III delta subunit-like C-terminal" evidence="10">
    <location>
        <begin position="231"/>
        <end position="347"/>
    </location>
</feature>
<dbReference type="Gene3D" id="1.10.8.60">
    <property type="match status" value="1"/>
</dbReference>
<protein>
    <recommendedName>
        <fullName evidence="2">DNA polymerase III subunit delta</fullName>
        <ecNumber evidence="1">2.7.7.7</ecNumber>
    </recommendedName>
</protein>
<dbReference type="OrthoDB" id="2078883at2"/>
<evidence type="ECO:0000256" key="6">
    <source>
        <dbReference type="ARBA" id="ARBA00022932"/>
    </source>
</evidence>
<dbReference type="InterPro" id="IPR010372">
    <property type="entry name" value="DNA_pol3_delta_N"/>
</dbReference>
<dbReference type="PANTHER" id="PTHR34388">
    <property type="entry name" value="DNA POLYMERASE III SUBUNIT DELTA"/>
    <property type="match status" value="1"/>
</dbReference>
<evidence type="ECO:0000256" key="2">
    <source>
        <dbReference type="ARBA" id="ARBA00017703"/>
    </source>
</evidence>
<keyword evidence="4 11" id="KW-0548">Nucleotidyltransferase</keyword>
<dbReference type="Proteomes" id="UP000284841">
    <property type="component" value="Unassembled WGS sequence"/>
</dbReference>
<dbReference type="STRING" id="1776384.GCA_900086585_04023"/>
<dbReference type="GO" id="GO:0003677">
    <property type="term" value="F:DNA binding"/>
    <property type="evidence" value="ECO:0007669"/>
    <property type="project" value="InterPro"/>
</dbReference>
<evidence type="ECO:0000313" key="11">
    <source>
        <dbReference type="EMBL" id="RHJ88407.1"/>
    </source>
</evidence>
<dbReference type="GO" id="GO:0006261">
    <property type="term" value="P:DNA-templated DNA replication"/>
    <property type="evidence" value="ECO:0007669"/>
    <property type="project" value="TreeGrafter"/>
</dbReference>
<dbReference type="PANTHER" id="PTHR34388:SF1">
    <property type="entry name" value="DNA POLYMERASE III SUBUNIT DELTA"/>
    <property type="match status" value="1"/>
</dbReference>
<dbReference type="RefSeq" id="WP_118335074.1">
    <property type="nucleotide sequence ID" value="NZ_AP025567.1"/>
</dbReference>
<dbReference type="EC" id="2.7.7.7" evidence="1"/>